<dbReference type="OrthoDB" id="2974213at2"/>
<sequence length="158" mass="17887">MSWENLIAKELKSRDNPELIGACIGTVISPLPNLKISILNGAVILNSEQLYITAGLKEKLFKTEVRGYKSGDITIRPLTYAVNKEVMDDDNFPKSREKIIAETGENKLYEITNLELFDKNNIKIKLWFELKKGDEVLILPTVSEQQFFVIDKVEKVGG</sequence>
<protein>
    <submittedName>
        <fullName evidence="1">Uncharacterized protein</fullName>
    </submittedName>
</protein>
<dbReference type="EMBL" id="AFZF02000009">
    <property type="protein sequence ID" value="EHL18483.1"/>
    <property type="molecule type" value="Genomic_DNA"/>
</dbReference>
<gene>
    <name evidence="1" type="ORF">HMPREF9630_00208</name>
</gene>
<dbReference type="HOGENOM" id="CLU_1466201_0_0_9"/>
<reference evidence="1 2" key="1">
    <citation type="submission" date="2012-05" db="EMBL/GenBank/DDBJ databases">
        <title>The Genome Sequence of Eubacteriaceae bacterium CM2.</title>
        <authorList>
            <consortium name="The Broad Institute Genome Sequencing Platform"/>
            <person name="Earl A."/>
            <person name="Ward D."/>
            <person name="Feldgarden M."/>
            <person name="Gevers D."/>
            <person name="Sizova M."/>
            <person name="Hazen A."/>
            <person name="Epstein S."/>
            <person name="Walker B."/>
            <person name="Young S.K."/>
            <person name="Zeng Q."/>
            <person name="Gargeya S."/>
            <person name="Fitzgerald M."/>
            <person name="Haas B."/>
            <person name="Abouelleil A."/>
            <person name="Alvarado L."/>
            <person name="Arachchi H.M."/>
            <person name="Berlin A."/>
            <person name="Chapman S.B."/>
            <person name="Goldberg J."/>
            <person name="Griggs A."/>
            <person name="Gujja S."/>
            <person name="Hansen M."/>
            <person name="Howarth C."/>
            <person name="Imamovic A."/>
            <person name="Larimer J."/>
            <person name="McCowen C."/>
            <person name="Montmayeur A."/>
            <person name="Murphy C."/>
            <person name="Neiman D."/>
            <person name="Pearson M."/>
            <person name="Priest M."/>
            <person name="Roberts A."/>
            <person name="Saif S."/>
            <person name="Shea T."/>
            <person name="Sisk P."/>
            <person name="Sykes S."/>
            <person name="Wortman J."/>
            <person name="Nusbaum C."/>
            <person name="Birren B."/>
        </authorList>
    </citation>
    <scope>NUCLEOTIDE SEQUENCE [LARGE SCALE GENOMIC DNA]</scope>
    <source>
        <strain evidence="1 2">CM2</strain>
    </source>
</reference>
<dbReference type="RefSeq" id="WP_009527694.1">
    <property type="nucleotide sequence ID" value="NZ_JH815225.1"/>
</dbReference>
<evidence type="ECO:0000313" key="2">
    <source>
        <dbReference type="Proteomes" id="UP000017818"/>
    </source>
</evidence>
<proteinExistence type="predicted"/>
<dbReference type="Pfam" id="PF10844">
    <property type="entry name" value="DUF2577"/>
    <property type="match status" value="1"/>
</dbReference>
<comment type="caution">
    <text evidence="1">The sequence shown here is derived from an EMBL/GenBank/DDBJ whole genome shotgun (WGS) entry which is preliminary data.</text>
</comment>
<evidence type="ECO:0000313" key="1">
    <source>
        <dbReference type="EMBL" id="EHL18483.1"/>
    </source>
</evidence>
<accession>V9HVS1</accession>
<organism evidence="1 2">
    <name type="scientific">Peptoanaerobacter stomatis</name>
    <dbReference type="NCBI Taxonomy" id="796937"/>
    <lineage>
        <taxon>Bacteria</taxon>
        <taxon>Bacillati</taxon>
        <taxon>Bacillota</taxon>
        <taxon>Clostridia</taxon>
        <taxon>Peptostreptococcales</taxon>
        <taxon>Filifactoraceae</taxon>
        <taxon>Peptoanaerobacter</taxon>
    </lineage>
</organism>
<name>V9HVS1_9FIRM</name>
<dbReference type="Proteomes" id="UP000017818">
    <property type="component" value="Unassembled WGS sequence"/>
</dbReference>
<dbReference type="AlphaFoldDB" id="V9HVS1"/>
<dbReference type="InterPro" id="IPR022555">
    <property type="entry name" value="DUF2577"/>
</dbReference>